<feature type="compositionally biased region" description="Basic residues" evidence="1">
    <location>
        <begin position="65"/>
        <end position="99"/>
    </location>
</feature>
<sequence>MPEDASLAKCFLFSLTNSNVLYVNTTFSKLIPRRHKVPLTQRRSSVGEGKALRKAKRQTYPTLVKSRKRKKRRQHKRKKEKLRNLRRKGRKFRKRRRQVRQHEEAKNASVLSASILLDTQPVPSLASLLPQHNAHLVELLTGGNKQFLVLPPVETSENFTNTKETTQNLRKRLGAKQLIFLPFQVLSGGSLKWLPYNPNIRVSIHVDGKQHRDLTDRTHLTHSPTQEQSK</sequence>
<organism evidence="2 3">
    <name type="scientific">Portunus trituberculatus</name>
    <name type="common">Swimming crab</name>
    <name type="synonym">Neptunus trituberculatus</name>
    <dbReference type="NCBI Taxonomy" id="210409"/>
    <lineage>
        <taxon>Eukaryota</taxon>
        <taxon>Metazoa</taxon>
        <taxon>Ecdysozoa</taxon>
        <taxon>Arthropoda</taxon>
        <taxon>Crustacea</taxon>
        <taxon>Multicrustacea</taxon>
        <taxon>Malacostraca</taxon>
        <taxon>Eumalacostraca</taxon>
        <taxon>Eucarida</taxon>
        <taxon>Decapoda</taxon>
        <taxon>Pleocyemata</taxon>
        <taxon>Brachyura</taxon>
        <taxon>Eubrachyura</taxon>
        <taxon>Portunoidea</taxon>
        <taxon>Portunidae</taxon>
        <taxon>Portuninae</taxon>
        <taxon>Portunus</taxon>
    </lineage>
</organism>
<comment type="caution">
    <text evidence="2">The sequence shown here is derived from an EMBL/GenBank/DDBJ whole genome shotgun (WGS) entry which is preliminary data.</text>
</comment>
<keyword evidence="3" id="KW-1185">Reference proteome</keyword>
<protein>
    <submittedName>
        <fullName evidence="2">Uncharacterized protein</fullName>
    </submittedName>
</protein>
<proteinExistence type="predicted"/>
<reference evidence="2 3" key="1">
    <citation type="submission" date="2019-05" db="EMBL/GenBank/DDBJ databases">
        <title>Another draft genome of Portunus trituberculatus and its Hox gene families provides insights of decapod evolution.</title>
        <authorList>
            <person name="Jeong J.-H."/>
            <person name="Song I."/>
            <person name="Kim S."/>
            <person name="Choi T."/>
            <person name="Kim D."/>
            <person name="Ryu S."/>
            <person name="Kim W."/>
        </authorList>
    </citation>
    <scope>NUCLEOTIDE SEQUENCE [LARGE SCALE GENOMIC DNA]</scope>
    <source>
        <tissue evidence="2">Muscle</tissue>
    </source>
</reference>
<evidence type="ECO:0000313" key="3">
    <source>
        <dbReference type="Proteomes" id="UP000324222"/>
    </source>
</evidence>
<accession>A0A5B7FYS9</accession>
<name>A0A5B7FYS9_PORTR</name>
<feature type="region of interest" description="Disordered" evidence="1">
    <location>
        <begin position="38"/>
        <end position="105"/>
    </location>
</feature>
<dbReference type="EMBL" id="VSRR010011264">
    <property type="protein sequence ID" value="MPC52940.1"/>
    <property type="molecule type" value="Genomic_DNA"/>
</dbReference>
<dbReference type="AlphaFoldDB" id="A0A5B7FYS9"/>
<gene>
    <name evidence="2" type="ORF">E2C01_046821</name>
</gene>
<evidence type="ECO:0000256" key="1">
    <source>
        <dbReference type="SAM" id="MobiDB-lite"/>
    </source>
</evidence>
<dbReference type="Proteomes" id="UP000324222">
    <property type="component" value="Unassembled WGS sequence"/>
</dbReference>
<evidence type="ECO:0000313" key="2">
    <source>
        <dbReference type="EMBL" id="MPC52940.1"/>
    </source>
</evidence>